<sequence>MPPHRQTRILRSPNVPHDDAQSDSASKAYALYALYRGQRLQESSKDLVCGNSEQTDTTHTILDDWLLLGADERRMYYAAVGQNEPVNHNPKSKSMHKNRRTKSDAIHPQQPAAESPILPVQATEESAQPAFSCAVSELDESDLAQWPPFEPATIEQVPTASSIDHYAEGMKLLSEDPIPTSFAIPMKVLSQENFAQVPELDPSEFEDWVADELPSPPDFDVHDYFQSG</sequence>
<dbReference type="AlphaFoldDB" id="A0A0D7AXX4"/>
<reference evidence="2 3" key="1">
    <citation type="journal article" date="2015" name="Fungal Genet. Biol.">
        <title>Evolution of novel wood decay mechanisms in Agaricales revealed by the genome sequences of Fistulina hepatica and Cylindrobasidium torrendii.</title>
        <authorList>
            <person name="Floudas D."/>
            <person name="Held B.W."/>
            <person name="Riley R."/>
            <person name="Nagy L.G."/>
            <person name="Koehler G."/>
            <person name="Ransdell A.S."/>
            <person name="Younus H."/>
            <person name="Chow J."/>
            <person name="Chiniquy J."/>
            <person name="Lipzen A."/>
            <person name="Tritt A."/>
            <person name="Sun H."/>
            <person name="Haridas S."/>
            <person name="LaButti K."/>
            <person name="Ohm R.A."/>
            <person name="Kues U."/>
            <person name="Blanchette R.A."/>
            <person name="Grigoriev I.V."/>
            <person name="Minto R.E."/>
            <person name="Hibbett D.S."/>
        </authorList>
    </citation>
    <scope>NUCLEOTIDE SEQUENCE [LARGE SCALE GENOMIC DNA]</scope>
    <source>
        <strain evidence="2 3">FP15055 ss-10</strain>
    </source>
</reference>
<proteinExistence type="predicted"/>
<dbReference type="EMBL" id="KN880754">
    <property type="protein sequence ID" value="KIY62724.1"/>
    <property type="molecule type" value="Genomic_DNA"/>
</dbReference>
<evidence type="ECO:0000313" key="3">
    <source>
        <dbReference type="Proteomes" id="UP000054007"/>
    </source>
</evidence>
<evidence type="ECO:0000256" key="1">
    <source>
        <dbReference type="SAM" id="MobiDB-lite"/>
    </source>
</evidence>
<feature type="compositionally biased region" description="Basic residues" evidence="1">
    <location>
        <begin position="90"/>
        <end position="100"/>
    </location>
</feature>
<feature type="region of interest" description="Disordered" evidence="1">
    <location>
        <begin position="209"/>
        <end position="228"/>
    </location>
</feature>
<evidence type="ECO:0000313" key="2">
    <source>
        <dbReference type="EMBL" id="KIY62724.1"/>
    </source>
</evidence>
<gene>
    <name evidence="2" type="ORF">CYLTODRAFT_426702</name>
</gene>
<feature type="region of interest" description="Disordered" evidence="1">
    <location>
        <begin position="1"/>
        <end position="23"/>
    </location>
</feature>
<dbReference type="Proteomes" id="UP000054007">
    <property type="component" value="Unassembled WGS sequence"/>
</dbReference>
<feature type="compositionally biased region" description="Basic and acidic residues" evidence="1">
    <location>
        <begin position="219"/>
        <end position="228"/>
    </location>
</feature>
<organism evidence="2 3">
    <name type="scientific">Cylindrobasidium torrendii FP15055 ss-10</name>
    <dbReference type="NCBI Taxonomy" id="1314674"/>
    <lineage>
        <taxon>Eukaryota</taxon>
        <taxon>Fungi</taxon>
        <taxon>Dikarya</taxon>
        <taxon>Basidiomycota</taxon>
        <taxon>Agaricomycotina</taxon>
        <taxon>Agaricomycetes</taxon>
        <taxon>Agaricomycetidae</taxon>
        <taxon>Agaricales</taxon>
        <taxon>Marasmiineae</taxon>
        <taxon>Physalacriaceae</taxon>
        <taxon>Cylindrobasidium</taxon>
    </lineage>
</organism>
<protein>
    <submittedName>
        <fullName evidence="2">Uncharacterized protein</fullName>
    </submittedName>
</protein>
<keyword evidence="3" id="KW-1185">Reference proteome</keyword>
<accession>A0A0D7AXX4</accession>
<feature type="region of interest" description="Disordered" evidence="1">
    <location>
        <begin position="80"/>
        <end position="113"/>
    </location>
</feature>
<name>A0A0D7AXX4_9AGAR</name>